<dbReference type="Proteomes" id="UP000230543">
    <property type="component" value="Unassembled WGS sequence"/>
</dbReference>
<dbReference type="AlphaFoldDB" id="A0A2M6WBT7"/>
<accession>A0A2M6WBT7</accession>
<name>A0A2M6WBT7_9BACT</name>
<proteinExistence type="predicted"/>
<dbReference type="EMBL" id="PFBO01000114">
    <property type="protein sequence ID" value="PIT90273.1"/>
    <property type="molecule type" value="Genomic_DNA"/>
</dbReference>
<organism evidence="1 2">
    <name type="scientific">Candidatus Komeilibacteria bacterium CG10_big_fil_rev_8_21_14_0_10_41_13</name>
    <dbReference type="NCBI Taxonomy" id="1974476"/>
    <lineage>
        <taxon>Bacteria</taxon>
        <taxon>Candidatus Komeiliibacteriota</taxon>
    </lineage>
</organism>
<reference evidence="2" key="1">
    <citation type="submission" date="2017-09" db="EMBL/GenBank/DDBJ databases">
        <title>Depth-based differentiation of microbial function through sediment-hosted aquifers and enrichment of novel symbionts in the deep terrestrial subsurface.</title>
        <authorList>
            <person name="Probst A.J."/>
            <person name="Ladd B."/>
            <person name="Jarett J.K."/>
            <person name="Geller-Mcgrath D.E."/>
            <person name="Sieber C.M.K."/>
            <person name="Emerson J.B."/>
            <person name="Anantharaman K."/>
            <person name="Thomas B.C."/>
            <person name="Malmstrom R."/>
            <person name="Stieglmeier M."/>
            <person name="Klingl A."/>
            <person name="Woyke T."/>
            <person name="Ryan C.M."/>
            <person name="Banfield J.F."/>
        </authorList>
    </citation>
    <scope>NUCLEOTIDE SEQUENCE [LARGE SCALE GENOMIC DNA]</scope>
</reference>
<evidence type="ECO:0000313" key="1">
    <source>
        <dbReference type="EMBL" id="PIT90273.1"/>
    </source>
</evidence>
<sequence length="83" mass="9937">MRYSFSRKQCIKSLKKIGFVKKTKRRGKHDKYEPPFILEGLSKNIRPFIMIPRHKFYCQDAIVSEIEKLCGEEMVKKFLNNIK</sequence>
<gene>
    <name evidence="1" type="ORF">COU22_03115</name>
</gene>
<protein>
    <recommendedName>
        <fullName evidence="3">Type II toxin-antitoxin system HicA family toxin</fullName>
    </recommendedName>
</protein>
<evidence type="ECO:0008006" key="3">
    <source>
        <dbReference type="Google" id="ProtNLM"/>
    </source>
</evidence>
<evidence type="ECO:0000313" key="2">
    <source>
        <dbReference type="Proteomes" id="UP000230543"/>
    </source>
</evidence>
<comment type="caution">
    <text evidence="1">The sequence shown here is derived from an EMBL/GenBank/DDBJ whole genome shotgun (WGS) entry which is preliminary data.</text>
</comment>